<name>A0A9P8UKQ4_9PEZI</name>
<dbReference type="InterPro" id="IPR017972">
    <property type="entry name" value="Cyt_P450_CS"/>
</dbReference>
<dbReference type="Proteomes" id="UP000758603">
    <property type="component" value="Unassembled WGS sequence"/>
</dbReference>
<dbReference type="InterPro" id="IPR036396">
    <property type="entry name" value="Cyt_P450_sf"/>
</dbReference>
<dbReference type="OrthoDB" id="10029320at2759"/>
<dbReference type="RefSeq" id="XP_045958580.1">
    <property type="nucleotide sequence ID" value="XM_046104843.1"/>
</dbReference>
<dbReference type="InterPro" id="IPR002403">
    <property type="entry name" value="Cyt_P450_E_grp-IV"/>
</dbReference>
<accession>A0A9P8UKQ4</accession>
<evidence type="ECO:0000256" key="3">
    <source>
        <dbReference type="ARBA" id="ARBA00022617"/>
    </source>
</evidence>
<feature type="binding site" description="axial binding residue" evidence="7">
    <location>
        <position position="461"/>
    </location>
    <ligand>
        <name>heme</name>
        <dbReference type="ChEBI" id="CHEBI:30413"/>
    </ligand>
    <ligandPart>
        <name>Fe</name>
        <dbReference type="ChEBI" id="CHEBI:18248"/>
    </ligandPart>
</feature>
<dbReference type="GeneID" id="70133734"/>
<evidence type="ECO:0000256" key="8">
    <source>
        <dbReference type="RuleBase" id="RU000461"/>
    </source>
</evidence>
<dbReference type="GO" id="GO:0005506">
    <property type="term" value="F:iron ion binding"/>
    <property type="evidence" value="ECO:0007669"/>
    <property type="project" value="InterPro"/>
</dbReference>
<dbReference type="SUPFAM" id="SSF48264">
    <property type="entry name" value="Cytochrome P450"/>
    <property type="match status" value="1"/>
</dbReference>
<evidence type="ECO:0000313" key="10">
    <source>
        <dbReference type="EMBL" id="KAH6654310.1"/>
    </source>
</evidence>
<reference evidence="10" key="1">
    <citation type="journal article" date="2021" name="Nat. Commun.">
        <title>Genetic determinants of endophytism in the Arabidopsis root mycobiome.</title>
        <authorList>
            <person name="Mesny F."/>
            <person name="Miyauchi S."/>
            <person name="Thiergart T."/>
            <person name="Pickel B."/>
            <person name="Atanasova L."/>
            <person name="Karlsson M."/>
            <person name="Huettel B."/>
            <person name="Barry K.W."/>
            <person name="Haridas S."/>
            <person name="Chen C."/>
            <person name="Bauer D."/>
            <person name="Andreopoulos W."/>
            <person name="Pangilinan J."/>
            <person name="LaButti K."/>
            <person name="Riley R."/>
            <person name="Lipzen A."/>
            <person name="Clum A."/>
            <person name="Drula E."/>
            <person name="Henrissat B."/>
            <person name="Kohler A."/>
            <person name="Grigoriev I.V."/>
            <person name="Martin F.M."/>
            <person name="Hacquard S."/>
        </authorList>
    </citation>
    <scope>NUCLEOTIDE SEQUENCE</scope>
    <source>
        <strain evidence="10">MPI-SDFR-AT-0073</strain>
    </source>
</reference>
<dbReference type="PANTHER" id="PTHR24305">
    <property type="entry name" value="CYTOCHROME P450"/>
    <property type="match status" value="1"/>
</dbReference>
<organism evidence="10 11">
    <name type="scientific">Truncatella angustata</name>
    <dbReference type="NCBI Taxonomy" id="152316"/>
    <lineage>
        <taxon>Eukaryota</taxon>
        <taxon>Fungi</taxon>
        <taxon>Dikarya</taxon>
        <taxon>Ascomycota</taxon>
        <taxon>Pezizomycotina</taxon>
        <taxon>Sordariomycetes</taxon>
        <taxon>Xylariomycetidae</taxon>
        <taxon>Amphisphaeriales</taxon>
        <taxon>Sporocadaceae</taxon>
        <taxon>Truncatella</taxon>
    </lineage>
</organism>
<dbReference type="Gene3D" id="1.10.630.10">
    <property type="entry name" value="Cytochrome P450"/>
    <property type="match status" value="1"/>
</dbReference>
<keyword evidence="3 7" id="KW-0349">Heme</keyword>
<comment type="similarity">
    <text evidence="2 8">Belongs to the cytochrome P450 family.</text>
</comment>
<keyword evidence="4 7" id="KW-0479">Metal-binding</keyword>
<dbReference type="InterPro" id="IPR001128">
    <property type="entry name" value="Cyt_P450"/>
</dbReference>
<dbReference type="Pfam" id="PF00067">
    <property type="entry name" value="p450"/>
    <property type="match status" value="1"/>
</dbReference>
<dbReference type="PROSITE" id="PS00086">
    <property type="entry name" value="CYTOCHROME_P450"/>
    <property type="match status" value="1"/>
</dbReference>
<dbReference type="PANTHER" id="PTHR24305:SF166">
    <property type="entry name" value="CYTOCHROME P450 12A4, MITOCHONDRIAL-RELATED"/>
    <property type="match status" value="1"/>
</dbReference>
<keyword evidence="6 8" id="KW-0503">Monooxygenase</keyword>
<evidence type="ECO:0000256" key="1">
    <source>
        <dbReference type="ARBA" id="ARBA00001971"/>
    </source>
</evidence>
<evidence type="ECO:0000256" key="5">
    <source>
        <dbReference type="ARBA" id="ARBA00023004"/>
    </source>
</evidence>
<keyword evidence="8" id="KW-0560">Oxidoreductase</keyword>
<evidence type="ECO:0000313" key="11">
    <source>
        <dbReference type="Proteomes" id="UP000758603"/>
    </source>
</evidence>
<evidence type="ECO:0000256" key="6">
    <source>
        <dbReference type="ARBA" id="ARBA00023033"/>
    </source>
</evidence>
<keyword evidence="9" id="KW-0472">Membrane</keyword>
<gene>
    <name evidence="10" type="ORF">BKA67DRAFT_592493</name>
</gene>
<proteinExistence type="inferred from homology"/>
<dbReference type="InterPro" id="IPR050121">
    <property type="entry name" value="Cytochrome_P450_monoxygenase"/>
</dbReference>
<evidence type="ECO:0000256" key="9">
    <source>
        <dbReference type="SAM" id="Phobius"/>
    </source>
</evidence>
<keyword evidence="11" id="KW-1185">Reference proteome</keyword>
<evidence type="ECO:0000256" key="7">
    <source>
        <dbReference type="PIRSR" id="PIRSR602403-1"/>
    </source>
</evidence>
<dbReference type="GO" id="GO:0004497">
    <property type="term" value="F:monooxygenase activity"/>
    <property type="evidence" value="ECO:0007669"/>
    <property type="project" value="UniProtKB-KW"/>
</dbReference>
<keyword evidence="5 7" id="KW-0408">Iron</keyword>
<evidence type="ECO:0000256" key="2">
    <source>
        <dbReference type="ARBA" id="ARBA00010617"/>
    </source>
</evidence>
<dbReference type="EMBL" id="JAGPXC010000004">
    <property type="protein sequence ID" value="KAH6654310.1"/>
    <property type="molecule type" value="Genomic_DNA"/>
</dbReference>
<comment type="caution">
    <text evidence="10">The sequence shown here is derived from an EMBL/GenBank/DDBJ whole genome shotgun (WGS) entry which is preliminary data.</text>
</comment>
<feature type="transmembrane region" description="Helical" evidence="9">
    <location>
        <begin position="6"/>
        <end position="24"/>
    </location>
</feature>
<dbReference type="PRINTS" id="PR00465">
    <property type="entry name" value="EP450IV"/>
</dbReference>
<sequence>MADVKSLVLIASALVAAVALQFLYKLYQTRKRYHDLPGPPHSFLWGHLKEMGDIAGQFPPNCHPQVYYTALAQKYDLKGLFYLDLWPIADPQILLIEPDLMDQVQVQRVYEQHPMAEALMSNIVGPNVIATANGPIWKKLHTAMAPSFLLSHVRTLTGLMTEETLLFRERLKKLATSGVFSFEHECSKLIFDIIGQIVFSFPTHAQTQGSTYLEGLKETQKLINESLSMNPLVKLNVWWKKGAVTKRLDASVSQKIKERLARMRDENIVPSKKDFLSILDLMLRETLMKDGQQDAKAAELPQEELKLLVTQVKGLLLGGQGTTVDTLCFVYMLLSKNHEVLRKLRHEHDSVFGRNTGEALEILEDNPSRLNDLEYTSAVIKETLRLFPVGFGVRKAPPGATVNYQGQLYPIDDLVIAPVWHTMHYNAEYFPEPTKFKPERFLNDAVPRPWFRSFSRGARACLGQNLAMDIMRVVLLLTVRDFDFECAGLQPSQKPKHAYTDLDTVFGDVIFSELAMEAKPRGGVMMTVKESGYMKA</sequence>
<keyword evidence="9" id="KW-1133">Transmembrane helix</keyword>
<dbReference type="PRINTS" id="PR00385">
    <property type="entry name" value="P450"/>
</dbReference>
<dbReference type="GO" id="GO:0016705">
    <property type="term" value="F:oxidoreductase activity, acting on paired donors, with incorporation or reduction of molecular oxygen"/>
    <property type="evidence" value="ECO:0007669"/>
    <property type="project" value="InterPro"/>
</dbReference>
<comment type="cofactor">
    <cofactor evidence="1 7">
        <name>heme</name>
        <dbReference type="ChEBI" id="CHEBI:30413"/>
    </cofactor>
</comment>
<protein>
    <submittedName>
        <fullName evidence="10">Cytochrome P450</fullName>
    </submittedName>
</protein>
<keyword evidence="9" id="KW-0812">Transmembrane</keyword>
<evidence type="ECO:0000256" key="4">
    <source>
        <dbReference type="ARBA" id="ARBA00022723"/>
    </source>
</evidence>
<dbReference type="AlphaFoldDB" id="A0A9P8UKQ4"/>
<dbReference type="GO" id="GO:0020037">
    <property type="term" value="F:heme binding"/>
    <property type="evidence" value="ECO:0007669"/>
    <property type="project" value="InterPro"/>
</dbReference>